<sequence>MKKRFKEYRMFIVCLMMFIAFIGIGVYSAMNGHKPQMIGAFMLALIALFLLLGRYKMVLFDDVMMIYEWKVAAMLPTIIEYKDIQSIEKKSKHHLVIHHTHDSHVYVFDSDEFLKYYNSFNKA</sequence>
<dbReference type="AlphaFoldDB" id="A0A4R3ZAR3"/>
<gene>
    <name evidence="2" type="ORF">EDD60_102242</name>
</gene>
<protein>
    <recommendedName>
        <fullName evidence="4">PH (Pleckstrin Homology) domain-containing protein</fullName>
    </recommendedName>
</protein>
<evidence type="ECO:0000256" key="1">
    <source>
        <dbReference type="SAM" id="Phobius"/>
    </source>
</evidence>
<dbReference type="GeneID" id="98914475"/>
<name>A0A4R3ZAR3_9FIRM</name>
<keyword evidence="1" id="KW-0472">Membrane</keyword>
<dbReference type="RefSeq" id="WP_066443640.1">
    <property type="nucleotide sequence ID" value="NZ_CAUWFI010000003.1"/>
</dbReference>
<dbReference type="EMBL" id="SMCQ01000002">
    <property type="protein sequence ID" value="TCW02276.1"/>
    <property type="molecule type" value="Genomic_DNA"/>
</dbReference>
<organism evidence="2 3">
    <name type="scientific">Longibaculum muris</name>
    <dbReference type="NCBI Taxonomy" id="1796628"/>
    <lineage>
        <taxon>Bacteria</taxon>
        <taxon>Bacillati</taxon>
        <taxon>Bacillota</taxon>
        <taxon>Erysipelotrichia</taxon>
        <taxon>Erysipelotrichales</taxon>
        <taxon>Coprobacillaceae</taxon>
        <taxon>Longibaculum</taxon>
    </lineage>
</organism>
<accession>A0A4R3ZAR3</accession>
<comment type="caution">
    <text evidence="2">The sequence shown here is derived from an EMBL/GenBank/DDBJ whole genome shotgun (WGS) entry which is preliminary data.</text>
</comment>
<dbReference type="Proteomes" id="UP000295515">
    <property type="component" value="Unassembled WGS sequence"/>
</dbReference>
<feature type="transmembrane region" description="Helical" evidence="1">
    <location>
        <begin position="36"/>
        <end position="55"/>
    </location>
</feature>
<evidence type="ECO:0000313" key="2">
    <source>
        <dbReference type="EMBL" id="TCW02276.1"/>
    </source>
</evidence>
<proteinExistence type="predicted"/>
<evidence type="ECO:0000313" key="3">
    <source>
        <dbReference type="Proteomes" id="UP000295515"/>
    </source>
</evidence>
<keyword evidence="1" id="KW-0812">Transmembrane</keyword>
<feature type="transmembrane region" description="Helical" evidence="1">
    <location>
        <begin position="12"/>
        <end position="30"/>
    </location>
</feature>
<keyword evidence="3" id="KW-1185">Reference proteome</keyword>
<evidence type="ECO:0008006" key="4">
    <source>
        <dbReference type="Google" id="ProtNLM"/>
    </source>
</evidence>
<keyword evidence="1" id="KW-1133">Transmembrane helix</keyword>
<reference evidence="2 3" key="1">
    <citation type="submission" date="2019-03" db="EMBL/GenBank/DDBJ databases">
        <title>Genomic Encyclopedia of Type Strains, Phase IV (KMG-IV): sequencing the most valuable type-strain genomes for metagenomic binning, comparative biology and taxonomic classification.</title>
        <authorList>
            <person name="Goeker M."/>
        </authorList>
    </citation>
    <scope>NUCLEOTIDE SEQUENCE [LARGE SCALE GENOMIC DNA]</scope>
    <source>
        <strain evidence="2 3">DSM 29487</strain>
    </source>
</reference>